<evidence type="ECO:0000313" key="3">
    <source>
        <dbReference type="Proteomes" id="UP000176253"/>
    </source>
</evidence>
<keyword evidence="1" id="KW-0472">Membrane</keyword>
<protein>
    <submittedName>
        <fullName evidence="2">Uncharacterized protein</fullName>
    </submittedName>
</protein>
<organism evidence="2 3">
    <name type="scientific">Candidatus Gottesmanbacteria bacterium RIFCSPHIGHO2_02_FULL_39_14</name>
    <dbReference type="NCBI Taxonomy" id="1798383"/>
    <lineage>
        <taxon>Bacteria</taxon>
        <taxon>Candidatus Gottesmaniibacteriota</taxon>
    </lineage>
</organism>
<keyword evidence="1" id="KW-1133">Transmembrane helix</keyword>
<keyword evidence="1" id="KW-0812">Transmembrane</keyword>
<dbReference type="STRING" id="1798383.A3D78_05860"/>
<evidence type="ECO:0000256" key="1">
    <source>
        <dbReference type="SAM" id="Phobius"/>
    </source>
</evidence>
<proteinExistence type="predicted"/>
<sequence>MNKNNKEEKKKKKKARAVLVVFLNKLKKKCGTFAKAEEWDKFIKDNLVPILSEFDSAIPVEWKERINNASKLKDKTKEAIDASCKLLQKNIKELIKYLPKGGIFANPLVKIILGVAVGGGIVVTVLNVIAVSVVIKNNGCRTIYPSVYSYIKIPGLVLPDAPIVDGGTGTAKVPPVKFTVTASENRINLQAFKLNFSFNLESVAIKLVFDGQALEGTRELDLGSQKTHNLDVNCL</sequence>
<dbReference type="EMBL" id="MFJM01000025">
    <property type="protein sequence ID" value="OGG17979.1"/>
    <property type="molecule type" value="Genomic_DNA"/>
</dbReference>
<evidence type="ECO:0000313" key="2">
    <source>
        <dbReference type="EMBL" id="OGG17979.1"/>
    </source>
</evidence>
<accession>A0A1F5ZZT0</accession>
<comment type="caution">
    <text evidence="2">The sequence shown here is derived from an EMBL/GenBank/DDBJ whole genome shotgun (WGS) entry which is preliminary data.</text>
</comment>
<feature type="transmembrane region" description="Helical" evidence="1">
    <location>
        <begin position="111"/>
        <end position="135"/>
    </location>
</feature>
<name>A0A1F5ZZT0_9BACT</name>
<reference evidence="2 3" key="1">
    <citation type="journal article" date="2016" name="Nat. Commun.">
        <title>Thousands of microbial genomes shed light on interconnected biogeochemical processes in an aquifer system.</title>
        <authorList>
            <person name="Anantharaman K."/>
            <person name="Brown C.T."/>
            <person name="Hug L.A."/>
            <person name="Sharon I."/>
            <person name="Castelle C.J."/>
            <person name="Probst A.J."/>
            <person name="Thomas B.C."/>
            <person name="Singh A."/>
            <person name="Wilkins M.J."/>
            <person name="Karaoz U."/>
            <person name="Brodie E.L."/>
            <person name="Williams K.H."/>
            <person name="Hubbard S.S."/>
            <person name="Banfield J.F."/>
        </authorList>
    </citation>
    <scope>NUCLEOTIDE SEQUENCE [LARGE SCALE GENOMIC DNA]</scope>
</reference>
<gene>
    <name evidence="2" type="ORF">A3D78_05860</name>
</gene>
<dbReference type="Proteomes" id="UP000176253">
    <property type="component" value="Unassembled WGS sequence"/>
</dbReference>
<dbReference type="AlphaFoldDB" id="A0A1F5ZZT0"/>